<dbReference type="SUPFAM" id="SSF101478">
    <property type="entry name" value="ADP-ribosylglycohydrolase"/>
    <property type="match status" value="1"/>
</dbReference>
<keyword evidence="2" id="KW-1185">Reference proteome</keyword>
<organism evidence="1 2">
    <name type="scientific">Clostridium ganghwense</name>
    <dbReference type="NCBI Taxonomy" id="312089"/>
    <lineage>
        <taxon>Bacteria</taxon>
        <taxon>Bacillati</taxon>
        <taxon>Bacillota</taxon>
        <taxon>Clostridia</taxon>
        <taxon>Eubacteriales</taxon>
        <taxon>Clostridiaceae</taxon>
        <taxon>Clostridium</taxon>
    </lineage>
</organism>
<evidence type="ECO:0000313" key="2">
    <source>
        <dbReference type="Proteomes" id="UP001079657"/>
    </source>
</evidence>
<sequence length="288" mass="33176">MKNIDRIRGGLFGAACGDSLTKYLKYNPNKYRNRCEDVEKYFIEYNDREITDDTKMMIATAKGIIEKPKEPLDAIGKHFLKIYHGNLENLGLTIRIALAEYERYKNWRKASVKAHLKLGGRSAGNGSLMRTIPVALYYKELDHMIKVTRQQSNLTHFSKSAAEVCIIYNMLVYRYLKGENKRDAVIEVLKKFTEYKDILDINESELNKSECAVDTLKCSLWCFLNTESYDEAVLKSIEIYENRDTIGTITGGIAGVYYGYHNISDKWKQNLSVKEELLMISEEIAKVE</sequence>
<gene>
    <name evidence="1" type="ORF">OXH55_09550</name>
</gene>
<dbReference type="EMBL" id="JAPQES010000003">
    <property type="protein sequence ID" value="MCY6370875.1"/>
    <property type="molecule type" value="Genomic_DNA"/>
</dbReference>
<dbReference type="Proteomes" id="UP001079657">
    <property type="component" value="Unassembled WGS sequence"/>
</dbReference>
<dbReference type="PANTHER" id="PTHR16222:SF12">
    <property type="entry name" value="ADP-RIBOSYLGLYCOHYDROLASE-RELATED"/>
    <property type="match status" value="1"/>
</dbReference>
<comment type="caution">
    <text evidence="1">The sequence shown here is derived from an EMBL/GenBank/DDBJ whole genome shotgun (WGS) entry which is preliminary data.</text>
</comment>
<accession>A0ABT4CP91</accession>
<reference evidence="1" key="1">
    <citation type="submission" date="2022-12" db="EMBL/GenBank/DDBJ databases">
        <authorList>
            <person name="Wang J."/>
        </authorList>
    </citation>
    <scope>NUCLEOTIDE SEQUENCE</scope>
    <source>
        <strain evidence="1">HY-42-06</strain>
    </source>
</reference>
<protein>
    <submittedName>
        <fullName evidence="1">ADP-ribosylglycohydrolase family protein</fullName>
    </submittedName>
</protein>
<dbReference type="PANTHER" id="PTHR16222">
    <property type="entry name" value="ADP-RIBOSYLGLYCOHYDROLASE"/>
    <property type="match status" value="1"/>
</dbReference>
<dbReference type="InterPro" id="IPR036705">
    <property type="entry name" value="Ribosyl_crysJ1_sf"/>
</dbReference>
<dbReference type="RefSeq" id="WP_268049720.1">
    <property type="nucleotide sequence ID" value="NZ_JAPQES010000003.1"/>
</dbReference>
<proteinExistence type="predicted"/>
<dbReference type="Pfam" id="PF03747">
    <property type="entry name" value="ADP_ribosyl_GH"/>
    <property type="match status" value="1"/>
</dbReference>
<evidence type="ECO:0000313" key="1">
    <source>
        <dbReference type="EMBL" id="MCY6370875.1"/>
    </source>
</evidence>
<dbReference type="InterPro" id="IPR005502">
    <property type="entry name" value="Ribosyl_crysJ1"/>
</dbReference>
<dbReference type="InterPro" id="IPR050792">
    <property type="entry name" value="ADP-ribosylglycohydrolase"/>
</dbReference>
<name>A0ABT4CP91_9CLOT</name>
<dbReference type="Gene3D" id="1.10.4080.10">
    <property type="entry name" value="ADP-ribosylation/Crystallin J1"/>
    <property type="match status" value="1"/>
</dbReference>